<dbReference type="Pfam" id="PF01553">
    <property type="entry name" value="Acyltransferase"/>
    <property type="match status" value="1"/>
</dbReference>
<organism evidence="5 6">
    <name type="scientific">Duncaniella muris</name>
    <dbReference type="NCBI Taxonomy" id="2094150"/>
    <lineage>
        <taxon>Bacteria</taxon>
        <taxon>Pseudomonadati</taxon>
        <taxon>Bacteroidota</taxon>
        <taxon>Bacteroidia</taxon>
        <taxon>Bacteroidales</taxon>
        <taxon>Muribaculaceae</taxon>
        <taxon>Duncaniella</taxon>
    </lineage>
</organism>
<keyword evidence="3 5" id="KW-0012">Acyltransferase</keyword>
<accession>A0A2V1IMA1</accession>
<evidence type="ECO:0000256" key="2">
    <source>
        <dbReference type="ARBA" id="ARBA00022679"/>
    </source>
</evidence>
<dbReference type="GO" id="GO:0006654">
    <property type="term" value="P:phosphatidic acid biosynthetic process"/>
    <property type="evidence" value="ECO:0007669"/>
    <property type="project" value="TreeGrafter"/>
</dbReference>
<dbReference type="Proteomes" id="UP000244905">
    <property type="component" value="Unassembled WGS sequence"/>
</dbReference>
<evidence type="ECO:0000259" key="4">
    <source>
        <dbReference type="SMART" id="SM00563"/>
    </source>
</evidence>
<dbReference type="SUPFAM" id="SSF69593">
    <property type="entry name" value="Glycerol-3-phosphate (1)-acyltransferase"/>
    <property type="match status" value="1"/>
</dbReference>
<dbReference type="GO" id="GO:0003841">
    <property type="term" value="F:1-acylglycerol-3-phosphate O-acyltransferase activity"/>
    <property type="evidence" value="ECO:0007669"/>
    <property type="project" value="TreeGrafter"/>
</dbReference>
<feature type="domain" description="Phospholipid/glycerol acyltransferase" evidence="4">
    <location>
        <begin position="26"/>
        <end position="138"/>
    </location>
</feature>
<proteinExistence type="predicted"/>
<evidence type="ECO:0000256" key="3">
    <source>
        <dbReference type="ARBA" id="ARBA00023315"/>
    </source>
</evidence>
<name>A0A2V1IMA1_9BACT</name>
<dbReference type="InterPro" id="IPR002123">
    <property type="entry name" value="Plipid/glycerol_acylTrfase"/>
</dbReference>
<keyword evidence="2 5" id="KW-0808">Transferase</keyword>
<dbReference type="SMART" id="SM00563">
    <property type="entry name" value="PlsC"/>
    <property type="match status" value="1"/>
</dbReference>
<evidence type="ECO:0000313" key="6">
    <source>
        <dbReference type="Proteomes" id="UP000244905"/>
    </source>
</evidence>
<dbReference type="GeneID" id="82526945"/>
<dbReference type="PANTHER" id="PTHR10434:SF9">
    <property type="entry name" value="PHOSPHOLIPID_GLYCEROL ACYLTRANSFERASE DOMAIN-CONTAINING PROTEIN"/>
    <property type="match status" value="1"/>
</dbReference>
<dbReference type="AlphaFoldDB" id="A0A2V1IMA1"/>
<comment type="caution">
    <text evidence="5">The sequence shown here is derived from an EMBL/GenBank/DDBJ whole genome shotgun (WGS) entry which is preliminary data.</text>
</comment>
<protein>
    <submittedName>
        <fullName evidence="5">Acyltransferase</fullName>
    </submittedName>
</protein>
<dbReference type="PANTHER" id="PTHR10434">
    <property type="entry name" value="1-ACYL-SN-GLYCEROL-3-PHOSPHATE ACYLTRANSFERASE"/>
    <property type="match status" value="1"/>
</dbReference>
<evidence type="ECO:0000256" key="1">
    <source>
        <dbReference type="ARBA" id="ARBA00005189"/>
    </source>
</evidence>
<evidence type="ECO:0000313" key="5">
    <source>
        <dbReference type="EMBL" id="PWB00919.1"/>
    </source>
</evidence>
<keyword evidence="6" id="KW-1185">Reference proteome</keyword>
<sequence length="178" mass="19931">MSLSGTILRLFGWKVVCSVPDYPKCIICVAPHTSNWDFILGKLAYWSLGRQAGFLIKQEWFFFPMNLIFKAFGGIPVKRGKGSSLTDTLIKKFSETERMSIAITPEGTRAKVSQWHTGFLHIAYGAKIPIVLGAIDAATKTIHLQKTFFPTGDTEADMEAVKAYYRPFTGINRDNFTV</sequence>
<dbReference type="RefSeq" id="WP_107033071.1">
    <property type="nucleotide sequence ID" value="NZ_CAOLYA010000018.1"/>
</dbReference>
<gene>
    <name evidence="5" type="ORF">C5O23_11445</name>
</gene>
<reference evidence="6" key="1">
    <citation type="submission" date="2018-02" db="EMBL/GenBank/DDBJ databases">
        <authorList>
            <person name="Clavel T."/>
            <person name="Strowig T."/>
        </authorList>
    </citation>
    <scope>NUCLEOTIDE SEQUENCE [LARGE SCALE GENOMIC DNA]</scope>
    <source>
        <strain evidence="6">DSM 103720</strain>
    </source>
</reference>
<dbReference type="EMBL" id="PUEC01000029">
    <property type="protein sequence ID" value="PWB00919.1"/>
    <property type="molecule type" value="Genomic_DNA"/>
</dbReference>
<comment type="pathway">
    <text evidence="1">Lipid metabolism.</text>
</comment>